<dbReference type="SMART" id="SM00387">
    <property type="entry name" value="HATPase_c"/>
    <property type="match status" value="1"/>
</dbReference>
<dbReference type="FunFam" id="3.30.565.10:FF:000010">
    <property type="entry name" value="Sensor histidine kinase RcsC"/>
    <property type="match status" value="1"/>
</dbReference>
<dbReference type="GO" id="GO:0000155">
    <property type="term" value="F:phosphorelay sensor kinase activity"/>
    <property type="evidence" value="ECO:0007669"/>
    <property type="project" value="InterPro"/>
</dbReference>
<evidence type="ECO:0000256" key="7">
    <source>
        <dbReference type="PROSITE-ProRule" id="PRU00169"/>
    </source>
</evidence>
<evidence type="ECO:0000256" key="3">
    <source>
        <dbReference type="ARBA" id="ARBA00022553"/>
    </source>
</evidence>
<dbReference type="InterPro" id="IPR011006">
    <property type="entry name" value="CheY-like_superfamily"/>
</dbReference>
<dbReference type="GO" id="GO:0005886">
    <property type="term" value="C:plasma membrane"/>
    <property type="evidence" value="ECO:0007669"/>
    <property type="project" value="TreeGrafter"/>
</dbReference>
<protein>
    <recommendedName>
        <fullName evidence="2">histidine kinase</fullName>
        <ecNumber evidence="2">2.7.13.3</ecNumber>
    </recommendedName>
</protein>
<proteinExistence type="predicted"/>
<feature type="domain" description="Histidine kinase" evidence="9">
    <location>
        <begin position="274"/>
        <end position="495"/>
    </location>
</feature>
<keyword evidence="5 11" id="KW-0418">Kinase</keyword>
<dbReference type="EC" id="2.7.13.3" evidence="2"/>
<keyword evidence="8" id="KW-0812">Transmembrane</keyword>
<keyword evidence="3 7" id="KW-0597">Phosphoprotein</keyword>
<dbReference type="Pfam" id="PF02518">
    <property type="entry name" value="HATPase_c"/>
    <property type="match status" value="1"/>
</dbReference>
<keyword evidence="4" id="KW-0808">Transferase</keyword>
<dbReference type="PROSITE" id="PS50109">
    <property type="entry name" value="HIS_KIN"/>
    <property type="match status" value="1"/>
</dbReference>
<dbReference type="EMBL" id="JACHHT010000001">
    <property type="protein sequence ID" value="MBB6520148.1"/>
    <property type="molecule type" value="Genomic_DNA"/>
</dbReference>
<dbReference type="SMART" id="SM00388">
    <property type="entry name" value="HisKA"/>
    <property type="match status" value="1"/>
</dbReference>
<evidence type="ECO:0000256" key="5">
    <source>
        <dbReference type="ARBA" id="ARBA00022777"/>
    </source>
</evidence>
<dbReference type="Gene3D" id="3.40.50.2300">
    <property type="match status" value="1"/>
</dbReference>
<dbReference type="InterPro" id="IPR004358">
    <property type="entry name" value="Sig_transdc_His_kin-like_C"/>
</dbReference>
<organism evidence="11 12">
    <name type="scientific">Pseudoteredinibacter isoporae</name>
    <dbReference type="NCBI Taxonomy" id="570281"/>
    <lineage>
        <taxon>Bacteria</taxon>
        <taxon>Pseudomonadati</taxon>
        <taxon>Pseudomonadota</taxon>
        <taxon>Gammaproteobacteria</taxon>
        <taxon>Cellvibrionales</taxon>
        <taxon>Cellvibrionaceae</taxon>
        <taxon>Pseudoteredinibacter</taxon>
    </lineage>
</organism>
<dbReference type="CDD" id="cd16922">
    <property type="entry name" value="HATPase_EvgS-ArcB-TorS-like"/>
    <property type="match status" value="1"/>
</dbReference>
<evidence type="ECO:0000259" key="9">
    <source>
        <dbReference type="PROSITE" id="PS50109"/>
    </source>
</evidence>
<dbReference type="InterPro" id="IPR036890">
    <property type="entry name" value="HATPase_C_sf"/>
</dbReference>
<sequence length="741" mass="82527">MPFKSHKLPLHQRLAFKQTRNIVLVAFLIGLLLTGGQLTADFFQQRSNHDNDVQRILSTAIKSAQFAAYNLDDATAGEIVAGLLNNRFIIKASIQDNYGNVLASASKAPEEVSDLGRWLFGDLRNIETSLQHQTSDNVGALYIQVDPANEAEAFIQRSMLTFVFGIIRNIVLAACIMLVFYFGVTKSILLASQQVSRPEKIKSIDVPEAHQRDEIGMLLMAFNQQLNTIEHQHQQILAANRNLEAQVLERTSELKKEQQSALAASKAKSDFLAVMSHEIRTPMNGILGLLRILSDSGLPQAQAQYVDSINDACESLLSLMNNALEYTRNEQGELELSDKVFDLERLMSSIVFLMSSSAKKNQNQLSFHVASDVERYIELDSERLRQVILNLINNAIKFTRDGEIHLEVVCLEKTPEKSLLKFTVSDTGVGIAEDAKETIFAPYQQADKSIHAMYGGAGMGLAICKAIVEKMDGRIDYSSRESEGSEFFFEVPVKNAQQMPSIDEKQHKQPAAPMRILVADDVEMNVNLAKWYFEENQHNVFSAGNGLEAITLAKEENPQAVLMDVNMPSLDGIEATRQLRQLSYCGLIYGVTAHVDPQTKARCFQAGMDGVIEKPVDYPELIKLLAEDIARQSHALDNSIVHEHFSNLGLEPAAQLYDKALQELQKNMSETEGVAPGEPISKEQLHKLKGLAGNFGLRAMLDLFESFADDDGILSPATYALWMKTMRITQSAINQYQPNKM</sequence>
<feature type="transmembrane region" description="Helical" evidence="8">
    <location>
        <begin position="159"/>
        <end position="184"/>
    </location>
</feature>
<dbReference type="GO" id="GO:0003677">
    <property type="term" value="F:DNA binding"/>
    <property type="evidence" value="ECO:0007669"/>
    <property type="project" value="UniProtKB-KW"/>
</dbReference>
<dbReference type="InterPro" id="IPR036097">
    <property type="entry name" value="HisK_dim/P_sf"/>
</dbReference>
<dbReference type="GO" id="GO:0009927">
    <property type="term" value="F:histidine phosphotransfer kinase activity"/>
    <property type="evidence" value="ECO:0007669"/>
    <property type="project" value="TreeGrafter"/>
</dbReference>
<evidence type="ECO:0000256" key="6">
    <source>
        <dbReference type="ARBA" id="ARBA00023012"/>
    </source>
</evidence>
<dbReference type="Gene3D" id="3.30.565.10">
    <property type="entry name" value="Histidine kinase-like ATPase, C-terminal domain"/>
    <property type="match status" value="1"/>
</dbReference>
<dbReference type="InterPro" id="IPR036641">
    <property type="entry name" value="HPT_dom_sf"/>
</dbReference>
<dbReference type="SUPFAM" id="SSF52172">
    <property type="entry name" value="CheY-like"/>
    <property type="match status" value="1"/>
</dbReference>
<dbReference type="InterPro" id="IPR001789">
    <property type="entry name" value="Sig_transdc_resp-reg_receiver"/>
</dbReference>
<dbReference type="AlphaFoldDB" id="A0A7X0JR69"/>
<dbReference type="Gene3D" id="1.10.287.130">
    <property type="match status" value="1"/>
</dbReference>
<dbReference type="PROSITE" id="PS50110">
    <property type="entry name" value="RESPONSE_REGULATORY"/>
    <property type="match status" value="1"/>
</dbReference>
<accession>A0A7X0JR69</accession>
<evidence type="ECO:0000256" key="1">
    <source>
        <dbReference type="ARBA" id="ARBA00000085"/>
    </source>
</evidence>
<dbReference type="CDD" id="cd00082">
    <property type="entry name" value="HisKA"/>
    <property type="match status" value="1"/>
</dbReference>
<dbReference type="InParanoid" id="A0A7X0JR69"/>
<evidence type="ECO:0000259" key="10">
    <source>
        <dbReference type="PROSITE" id="PS50110"/>
    </source>
</evidence>
<dbReference type="PRINTS" id="PR00344">
    <property type="entry name" value="BCTRLSENSOR"/>
</dbReference>
<keyword evidence="6" id="KW-0902">Two-component regulatory system</keyword>
<dbReference type="PANTHER" id="PTHR43047:SF72">
    <property type="entry name" value="OSMOSENSING HISTIDINE PROTEIN KINASE SLN1"/>
    <property type="match status" value="1"/>
</dbReference>
<dbReference type="SUPFAM" id="SSF47226">
    <property type="entry name" value="Histidine-containing phosphotransfer domain, HPT domain"/>
    <property type="match status" value="1"/>
</dbReference>
<evidence type="ECO:0000256" key="2">
    <source>
        <dbReference type="ARBA" id="ARBA00012438"/>
    </source>
</evidence>
<reference evidence="11 12" key="1">
    <citation type="submission" date="2020-08" db="EMBL/GenBank/DDBJ databases">
        <title>Genomic Encyclopedia of Type Strains, Phase IV (KMG-IV): sequencing the most valuable type-strain genomes for metagenomic binning, comparative biology and taxonomic classification.</title>
        <authorList>
            <person name="Goeker M."/>
        </authorList>
    </citation>
    <scope>NUCLEOTIDE SEQUENCE [LARGE SCALE GENOMIC DNA]</scope>
    <source>
        <strain evidence="11 12">DSM 22368</strain>
    </source>
</reference>
<dbReference type="SUPFAM" id="SSF47384">
    <property type="entry name" value="Homodimeric domain of signal transducing histidine kinase"/>
    <property type="match status" value="1"/>
</dbReference>
<dbReference type="SMART" id="SM00448">
    <property type="entry name" value="REC"/>
    <property type="match status" value="1"/>
</dbReference>
<dbReference type="InterPro" id="IPR005467">
    <property type="entry name" value="His_kinase_dom"/>
</dbReference>
<dbReference type="CDD" id="cd17546">
    <property type="entry name" value="REC_hyHK_CKI1_RcsC-like"/>
    <property type="match status" value="1"/>
</dbReference>
<dbReference type="RefSeq" id="WP_166852099.1">
    <property type="nucleotide sequence ID" value="NZ_JAAONY010000001.1"/>
</dbReference>
<dbReference type="Pfam" id="PF00512">
    <property type="entry name" value="HisKA"/>
    <property type="match status" value="1"/>
</dbReference>
<keyword evidence="8" id="KW-1133">Transmembrane helix</keyword>
<keyword evidence="11" id="KW-0238">DNA-binding</keyword>
<feature type="modified residue" description="4-aspartylphosphate" evidence="7">
    <location>
        <position position="564"/>
    </location>
</feature>
<name>A0A7X0JR69_9GAMM</name>
<dbReference type="InterPro" id="IPR003661">
    <property type="entry name" value="HisK_dim/P_dom"/>
</dbReference>
<dbReference type="Proteomes" id="UP000528457">
    <property type="component" value="Unassembled WGS sequence"/>
</dbReference>
<gene>
    <name evidence="11" type="ORF">HNR48_000426</name>
</gene>
<keyword evidence="12" id="KW-1185">Reference proteome</keyword>
<evidence type="ECO:0000313" key="11">
    <source>
        <dbReference type="EMBL" id="MBB6520148.1"/>
    </source>
</evidence>
<keyword evidence="8" id="KW-0472">Membrane</keyword>
<evidence type="ECO:0000256" key="8">
    <source>
        <dbReference type="SAM" id="Phobius"/>
    </source>
</evidence>
<evidence type="ECO:0000313" key="12">
    <source>
        <dbReference type="Proteomes" id="UP000528457"/>
    </source>
</evidence>
<dbReference type="InterPro" id="IPR003594">
    <property type="entry name" value="HATPase_dom"/>
</dbReference>
<dbReference type="PANTHER" id="PTHR43047">
    <property type="entry name" value="TWO-COMPONENT HISTIDINE PROTEIN KINASE"/>
    <property type="match status" value="1"/>
</dbReference>
<dbReference type="Pfam" id="PF00072">
    <property type="entry name" value="Response_reg"/>
    <property type="match status" value="1"/>
</dbReference>
<comment type="catalytic activity">
    <reaction evidence="1">
        <text>ATP + protein L-histidine = ADP + protein N-phospho-L-histidine.</text>
        <dbReference type="EC" id="2.7.13.3"/>
    </reaction>
</comment>
<comment type="caution">
    <text evidence="11">The sequence shown here is derived from an EMBL/GenBank/DDBJ whole genome shotgun (WGS) entry which is preliminary data.</text>
</comment>
<dbReference type="SUPFAM" id="SSF55874">
    <property type="entry name" value="ATPase domain of HSP90 chaperone/DNA topoisomerase II/histidine kinase"/>
    <property type="match status" value="1"/>
</dbReference>
<evidence type="ECO:0000256" key="4">
    <source>
        <dbReference type="ARBA" id="ARBA00022679"/>
    </source>
</evidence>
<feature type="domain" description="Response regulatory" evidence="10">
    <location>
        <begin position="515"/>
        <end position="629"/>
    </location>
</feature>